<keyword evidence="2 7" id="KW-0812">Transmembrane</keyword>
<dbReference type="EMBL" id="CADEPI010000150">
    <property type="protein sequence ID" value="CAB3377744.1"/>
    <property type="molecule type" value="Genomic_DNA"/>
</dbReference>
<feature type="transmembrane region" description="Helical" evidence="7">
    <location>
        <begin position="382"/>
        <end position="399"/>
    </location>
</feature>
<feature type="transmembrane region" description="Helical" evidence="7">
    <location>
        <begin position="1337"/>
        <end position="1359"/>
    </location>
</feature>
<evidence type="ECO:0000256" key="3">
    <source>
        <dbReference type="ARBA" id="ARBA00022741"/>
    </source>
</evidence>
<proteinExistence type="predicted"/>
<dbReference type="GO" id="GO:0140359">
    <property type="term" value="F:ABC-type transporter activity"/>
    <property type="evidence" value="ECO:0007669"/>
    <property type="project" value="InterPro"/>
</dbReference>
<feature type="domain" description="ABC transporter" evidence="8">
    <location>
        <begin position="540"/>
        <end position="775"/>
    </location>
</feature>
<dbReference type="InterPro" id="IPR003439">
    <property type="entry name" value="ABC_transporter-like_ATP-bd"/>
</dbReference>
<feature type="transmembrane region" description="Helical" evidence="7">
    <location>
        <begin position="314"/>
        <end position="341"/>
    </location>
</feature>
<dbReference type="CDD" id="cd03263">
    <property type="entry name" value="ABC_subfamily_A"/>
    <property type="match status" value="2"/>
</dbReference>
<dbReference type="InterPro" id="IPR017871">
    <property type="entry name" value="ABC_transporter-like_CS"/>
</dbReference>
<keyword evidence="3" id="KW-0547">Nucleotide-binding</keyword>
<dbReference type="SUPFAM" id="SSF52540">
    <property type="entry name" value="P-loop containing nucleoside triphosphate hydrolases"/>
    <property type="match status" value="2"/>
</dbReference>
<keyword evidence="10" id="KW-1185">Reference proteome</keyword>
<name>A0A8S1D9V6_9INSE</name>
<feature type="transmembrane region" description="Helical" evidence="7">
    <location>
        <begin position="1210"/>
        <end position="1233"/>
    </location>
</feature>
<dbReference type="PROSITE" id="PS00211">
    <property type="entry name" value="ABC_TRANSPORTER_1"/>
    <property type="match status" value="1"/>
</dbReference>
<dbReference type="InterPro" id="IPR013525">
    <property type="entry name" value="ABC2_TM"/>
</dbReference>
<accession>A0A8S1D9V6</accession>
<protein>
    <recommendedName>
        <fullName evidence="8">ABC transporter domain-containing protein</fullName>
    </recommendedName>
</protein>
<evidence type="ECO:0000256" key="4">
    <source>
        <dbReference type="ARBA" id="ARBA00022840"/>
    </source>
</evidence>
<evidence type="ECO:0000256" key="7">
    <source>
        <dbReference type="SAM" id="Phobius"/>
    </source>
</evidence>
<keyword evidence="6 7" id="KW-0472">Membrane</keyword>
<evidence type="ECO:0000256" key="5">
    <source>
        <dbReference type="ARBA" id="ARBA00022989"/>
    </source>
</evidence>
<sequence>MGRNRVSPTKDQVNHRVIEFPKIGLRMLFSSRIRRLGVLVWKNSVLVRRRHWFITLLEILVPLVLFAIIAFLRANASSLGSVEVNEPKRFDPKDQTDLRSNLRQIEVFYAPKNDFTETLVNRAKVFGDLKGAEGFNSVEEMLYQHRLLSNKTDSYYLERKIACLVFEGDAAAPINGQVPKKLDYKIRIKDHFKTDQLIDSLSIGPSDYRSETYIQSGFIGIQLITNKAFIELAQSHELQRPPKYLGDQMLLQTMPYPPFTDDHGYSLAVKSMLPFVSMFSFIILCTTVTKRVVEEKQSGAKELMKLMGMEKWAFWAGWLIDALLIRVVTIILIVFLLSFAFDEASGAVLNESSPTLLFFILMMYCASAVVFLFAISTFFSRPLIAMTVSFVVWFLSLVIPSQYVSSKNPGFFTKCIMMIFPNMGLFFTFDSVLELERRGAGAQWGNIHMSGTGTPRDISLLNVLCMYIIDLVLYAVITWYVSEVHPGQYGYKQPYFFFATRAYWLGESERTRTIEDPAEVSQENYERPLTTDVTDDKVGIIIRNLRKTYPGLLGRPPVRAVRGVSLDIYKGEITALLGHNGAGKTTTMSILTGMISPSDGTVQVLGYDLKHDLSEIRQSLGLCPQHNLLFGELTVHQHLVFFAMLKGNSMIQARGEAEELLTIVRLDSKKDALVSELSGGMKRKLQLAIALIGGSQVVMLDEPTSGLDPEARREIWDLLLHLRKQRTIVLSTHFMEEADVLGDTIAIMSHGNVECCGSTMYLKRVFGAGYHLNLLRKNNCDEKTLRNTVLNILPEVMVEHCPEDGIDSPKTGPITFTLPSNKVDQFPKLFDALEKSKDALGIANIGVSVTTMEEVFLKVGELSAKKYASENTGDFDKIDNGNGASSISQDPATRISGANLIYEQIHALTVKKMIVSKRQWLYLLLQFLLPVLLTLSAVLSSYAVMSIDLDSEPEFPLSLRQYGSESTLRVLYERDTTDQAGLLSKIYAANLREVAAATEVDKLEDKLIEIGTKSLLEYRGNYIAAARITSVNETLRVNGLYSYDSWHSAPISLNLISNALLKYHASSAYEILTKNQPLPVNTEGSHINNYAAMSAAIAFIWLSLAHLGWIFATSVNMVLPLQERVLGARQLQIMAGCPLYVIWLSYFIIDVIIITTVAVVVLAVIFPFDTQHIFTSGTELGVLFCIFFLYGISGTMFAYFISFVKDSVPSAFGLVTFVTIFVGGIINIILYTLEMFPMWEDYGSALRICFGLLLPHSALISGLTHFSGTAIYNSMCRTIPDSVKEFACKGNSPLVMCCERICEQNDLCFKPASYMWGNKTVHDGNWAIRHGGIGQELIYFTVGSVMWIGIVLLLDSGVLNRISEKVLRKIDQRFHPRDEVDGSSDDHDVQEETNRVKRCVQTPFNAGEDQIDSIGGDQPILAVDTLHKQYGLPVTKGRFPAVRGVSFRVERGECFGLLGVNGAGKSTTFRMLTGAAPPTEGDAFLGRSRLSGNRSHFLSGLGYCPQTDAQLGVLTGRETLKLYARLRGVPKEQVHGVVNKWLEALGLTEYANRPAGTYSGGNQRKLSAAMALIGEPPVALLDEPTSGVDPIARRQLWQALASCQRAGQSIVLTSHSMDECEALCSRLGIMVAGKLVCLGPIGHLKNKYGQGYTLMVKVKSLSWGNDHEAMSEGGRQLTNLKIDIERELAPCTLLDEHLGLLHYQIKGSGRKWSDMFKEMESLKKFHSIMEDYTLSETTLEQVFLSFAQQRDRSSQPPDTIAEITHV</sequence>
<dbReference type="PANTHER" id="PTHR19229">
    <property type="entry name" value="ATP-BINDING CASSETTE TRANSPORTER SUBFAMILY A ABCA"/>
    <property type="match status" value="1"/>
</dbReference>
<comment type="subcellular location">
    <subcellularLocation>
        <location evidence="1">Membrane</location>
        <topology evidence="1">Multi-pass membrane protein</topology>
    </subcellularLocation>
</comment>
<evidence type="ECO:0000256" key="2">
    <source>
        <dbReference type="ARBA" id="ARBA00022692"/>
    </source>
</evidence>
<feature type="transmembrane region" description="Helical" evidence="7">
    <location>
        <begin position="1245"/>
        <end position="1266"/>
    </location>
</feature>
<feature type="transmembrane region" description="Helical" evidence="7">
    <location>
        <begin position="356"/>
        <end position="375"/>
    </location>
</feature>
<evidence type="ECO:0000259" key="8">
    <source>
        <dbReference type="PROSITE" id="PS50893"/>
    </source>
</evidence>
<dbReference type="InterPro" id="IPR027417">
    <property type="entry name" value="P-loop_NTPase"/>
</dbReference>
<feature type="transmembrane region" description="Helical" evidence="7">
    <location>
        <begin position="52"/>
        <end position="72"/>
    </location>
</feature>
<dbReference type="Pfam" id="PF12698">
    <property type="entry name" value="ABC2_membrane_3"/>
    <property type="match status" value="2"/>
</dbReference>
<dbReference type="FunFam" id="3.40.50.300:FF:002470">
    <property type="entry name" value="ABC transporter, putative"/>
    <property type="match status" value="1"/>
</dbReference>
<dbReference type="FunFam" id="3.40.50.300:FF:000933">
    <property type="entry name" value="ABC transporter A family member 7"/>
    <property type="match status" value="1"/>
</dbReference>
<evidence type="ECO:0000256" key="1">
    <source>
        <dbReference type="ARBA" id="ARBA00004141"/>
    </source>
</evidence>
<dbReference type="PANTHER" id="PTHR19229:SF250">
    <property type="entry name" value="ABC TRANSPORTER DOMAIN-CONTAINING PROTEIN-RELATED"/>
    <property type="match status" value="1"/>
</dbReference>
<feature type="transmembrane region" description="Helical" evidence="7">
    <location>
        <begin position="1095"/>
        <end position="1119"/>
    </location>
</feature>
<keyword evidence="5 7" id="KW-1133">Transmembrane helix</keyword>
<feature type="transmembrane region" description="Helical" evidence="7">
    <location>
        <begin position="1139"/>
        <end position="1168"/>
    </location>
</feature>
<gene>
    <name evidence="9" type="ORF">CLODIP_2_CD00507</name>
</gene>
<feature type="transmembrane region" description="Helical" evidence="7">
    <location>
        <begin position="1180"/>
        <end position="1204"/>
    </location>
</feature>
<feature type="transmembrane region" description="Helical" evidence="7">
    <location>
        <begin position="272"/>
        <end position="293"/>
    </location>
</feature>
<dbReference type="Proteomes" id="UP000494165">
    <property type="component" value="Unassembled WGS sequence"/>
</dbReference>
<comment type="caution">
    <text evidence="9">The sequence shown here is derived from an EMBL/GenBank/DDBJ whole genome shotgun (WGS) entry which is preliminary data.</text>
</comment>
<evidence type="ECO:0000313" key="9">
    <source>
        <dbReference type="EMBL" id="CAB3377744.1"/>
    </source>
</evidence>
<dbReference type="GO" id="GO:0005524">
    <property type="term" value="F:ATP binding"/>
    <property type="evidence" value="ECO:0007669"/>
    <property type="project" value="UniProtKB-KW"/>
</dbReference>
<dbReference type="OrthoDB" id="10255969at2759"/>
<dbReference type="PROSITE" id="PS50893">
    <property type="entry name" value="ABC_TRANSPORTER_2"/>
    <property type="match status" value="2"/>
</dbReference>
<dbReference type="GO" id="GO:0016887">
    <property type="term" value="F:ATP hydrolysis activity"/>
    <property type="evidence" value="ECO:0007669"/>
    <property type="project" value="InterPro"/>
</dbReference>
<dbReference type="GO" id="GO:0016020">
    <property type="term" value="C:membrane"/>
    <property type="evidence" value="ECO:0007669"/>
    <property type="project" value="UniProtKB-SubCell"/>
</dbReference>
<evidence type="ECO:0000256" key="6">
    <source>
        <dbReference type="ARBA" id="ARBA00023136"/>
    </source>
</evidence>
<dbReference type="InterPro" id="IPR026082">
    <property type="entry name" value="ABCA"/>
</dbReference>
<reference evidence="9 10" key="1">
    <citation type="submission" date="2020-04" db="EMBL/GenBank/DDBJ databases">
        <authorList>
            <person name="Alioto T."/>
            <person name="Alioto T."/>
            <person name="Gomez Garrido J."/>
        </authorList>
    </citation>
    <scope>NUCLEOTIDE SEQUENCE [LARGE SCALE GENOMIC DNA]</scope>
</reference>
<dbReference type="Pfam" id="PF23321">
    <property type="entry name" value="R1_ABCA1"/>
    <property type="match status" value="1"/>
</dbReference>
<dbReference type="InterPro" id="IPR056264">
    <property type="entry name" value="R2_ABCA1-4-like"/>
</dbReference>
<evidence type="ECO:0000313" key="10">
    <source>
        <dbReference type="Proteomes" id="UP000494165"/>
    </source>
</evidence>
<dbReference type="Gene3D" id="3.40.50.300">
    <property type="entry name" value="P-loop containing nucleotide triphosphate hydrolases"/>
    <property type="match status" value="2"/>
</dbReference>
<dbReference type="InterPro" id="IPR003593">
    <property type="entry name" value="AAA+_ATPase"/>
</dbReference>
<dbReference type="SMART" id="SM00382">
    <property type="entry name" value="AAA"/>
    <property type="match status" value="2"/>
</dbReference>
<keyword evidence="4" id="KW-0067">ATP-binding</keyword>
<feature type="transmembrane region" description="Helical" evidence="7">
    <location>
        <begin position="458"/>
        <end position="481"/>
    </location>
</feature>
<dbReference type="Pfam" id="PF00005">
    <property type="entry name" value="ABC_tran"/>
    <property type="match status" value="2"/>
</dbReference>
<organism evidence="9 10">
    <name type="scientific">Cloeon dipterum</name>
    <dbReference type="NCBI Taxonomy" id="197152"/>
    <lineage>
        <taxon>Eukaryota</taxon>
        <taxon>Metazoa</taxon>
        <taxon>Ecdysozoa</taxon>
        <taxon>Arthropoda</taxon>
        <taxon>Hexapoda</taxon>
        <taxon>Insecta</taxon>
        <taxon>Pterygota</taxon>
        <taxon>Palaeoptera</taxon>
        <taxon>Ephemeroptera</taxon>
        <taxon>Pisciforma</taxon>
        <taxon>Baetidae</taxon>
        <taxon>Cloeon</taxon>
    </lineage>
</organism>
<feature type="domain" description="ABC transporter" evidence="8">
    <location>
        <begin position="1421"/>
        <end position="1657"/>
    </location>
</feature>
<feature type="transmembrane region" description="Helical" evidence="7">
    <location>
        <begin position="920"/>
        <end position="944"/>
    </location>
</feature>